<name>A0AAX0Q6A4_9EURY</name>
<dbReference type="Gene3D" id="1.10.3290.10">
    <property type="entry name" value="Fido-like domain"/>
    <property type="match status" value="1"/>
</dbReference>
<proteinExistence type="predicted"/>
<feature type="domain" description="Fido" evidence="1">
    <location>
        <begin position="101"/>
        <end position="243"/>
    </location>
</feature>
<sequence>MAATTDPPFTITNSMIERVGEISRRIGTLTVGINMSRNPRLHHANRILSIHSSLAIENNTLTLKQVTDIIQGKLVLGPPSEIREVKNAFQAYELLPSLDPYSVDDFLHAHQLMTADLINDAGRFRTKGVGVFSGDTVVHMAPPASLVPELISSLFAWAKSSDVHPLIKSCVFHFELEFIHPFIDGNGRMGRLWQTLILSKWEPLFAWIPSESLIHKSRQQYYDALGESGKNGNSTYFVEFMLSVISNALNMYELDVSKPSVRLREKEQTILNLIKGNSRITIAEIVEITGYPRSTVTRLIKNMSDNGIIERVGPKKNGYWMPLANY</sequence>
<dbReference type="PROSITE" id="PS51459">
    <property type="entry name" value="FIDO"/>
    <property type="match status" value="1"/>
</dbReference>
<dbReference type="InterPro" id="IPR036390">
    <property type="entry name" value="WH_DNA-bd_sf"/>
</dbReference>
<organism evidence="2 3">
    <name type="scientific">Methanocorpusculum parvum</name>
    <dbReference type="NCBI Taxonomy" id="2193"/>
    <lineage>
        <taxon>Archaea</taxon>
        <taxon>Methanobacteriati</taxon>
        <taxon>Methanobacteriota</taxon>
        <taxon>Stenosarchaea group</taxon>
        <taxon>Methanomicrobia</taxon>
        <taxon>Methanomicrobiales</taxon>
        <taxon>Methanocorpusculaceae</taxon>
        <taxon>Methanocorpusculum</taxon>
    </lineage>
</organism>
<dbReference type="InterPro" id="IPR040198">
    <property type="entry name" value="Fido_containing"/>
</dbReference>
<accession>A0AAX0Q6A4</accession>
<gene>
    <name evidence="2" type="ORF">ASJ83_00510</name>
</gene>
<dbReference type="EMBL" id="LMVO01000044">
    <property type="protein sequence ID" value="PAV08678.1"/>
    <property type="molecule type" value="Genomic_DNA"/>
</dbReference>
<dbReference type="SUPFAM" id="SSF46785">
    <property type="entry name" value="Winged helix' DNA-binding domain"/>
    <property type="match status" value="1"/>
</dbReference>
<dbReference type="InterPro" id="IPR036597">
    <property type="entry name" value="Fido-like_dom_sf"/>
</dbReference>
<dbReference type="Gene3D" id="1.10.10.10">
    <property type="entry name" value="Winged helix-like DNA-binding domain superfamily/Winged helix DNA-binding domain"/>
    <property type="match status" value="1"/>
</dbReference>
<evidence type="ECO:0000313" key="3">
    <source>
        <dbReference type="Proteomes" id="UP000243820"/>
    </source>
</evidence>
<dbReference type="PANTHER" id="PTHR13504:SF38">
    <property type="entry name" value="FIDO DOMAIN-CONTAINING PROTEIN"/>
    <property type="match status" value="1"/>
</dbReference>
<dbReference type="InterPro" id="IPR003812">
    <property type="entry name" value="Fido"/>
</dbReference>
<dbReference type="InterPro" id="IPR036388">
    <property type="entry name" value="WH-like_DNA-bd_sf"/>
</dbReference>
<evidence type="ECO:0000313" key="2">
    <source>
        <dbReference type="EMBL" id="PAV08678.1"/>
    </source>
</evidence>
<evidence type="ECO:0000259" key="1">
    <source>
        <dbReference type="PROSITE" id="PS51459"/>
    </source>
</evidence>
<dbReference type="AlphaFoldDB" id="A0AAX0Q6A4"/>
<protein>
    <submittedName>
        <fullName evidence="2">Cell filamentation protein Fic</fullName>
    </submittedName>
</protein>
<dbReference type="Pfam" id="PF02661">
    <property type="entry name" value="Fic"/>
    <property type="match status" value="1"/>
</dbReference>
<dbReference type="Pfam" id="PF13412">
    <property type="entry name" value="HTH_24"/>
    <property type="match status" value="1"/>
</dbReference>
<dbReference type="PANTHER" id="PTHR13504">
    <property type="entry name" value="FIDO DOMAIN-CONTAINING PROTEIN DDB_G0283145"/>
    <property type="match status" value="1"/>
</dbReference>
<comment type="caution">
    <text evidence="2">The sequence shown here is derived from an EMBL/GenBank/DDBJ whole genome shotgun (WGS) entry which is preliminary data.</text>
</comment>
<reference evidence="2 3" key="1">
    <citation type="journal article" date="2017" name="BMC Genomics">
        <title>Genomic analysis of methanogenic archaea reveals a shift towards energy conservation.</title>
        <authorList>
            <person name="Gilmore S.P."/>
            <person name="Henske J.K."/>
            <person name="Sexton J.A."/>
            <person name="Solomon K.V."/>
            <person name="Seppala S."/>
            <person name="Yoo J.I."/>
            <person name="Huyett L.M."/>
            <person name="Pressman A."/>
            <person name="Cogan J.Z."/>
            <person name="Kivenson V."/>
            <person name="Peng X."/>
            <person name="Tan Y."/>
            <person name="Valentine D.L."/>
            <person name="O'Malley M.A."/>
        </authorList>
    </citation>
    <scope>NUCLEOTIDE SEQUENCE [LARGE SCALE GENOMIC DNA]</scope>
    <source>
        <strain evidence="2 3">XII</strain>
    </source>
</reference>
<dbReference type="RefSeq" id="WP_095642473.1">
    <property type="nucleotide sequence ID" value="NZ_LMVO01000044.1"/>
</dbReference>
<keyword evidence="3" id="KW-1185">Reference proteome</keyword>
<dbReference type="Proteomes" id="UP000243820">
    <property type="component" value="Unassembled WGS sequence"/>
</dbReference>
<dbReference type="SUPFAM" id="SSF140931">
    <property type="entry name" value="Fic-like"/>
    <property type="match status" value="1"/>
</dbReference>